<protein>
    <submittedName>
        <fullName evidence="1">Uncharacterized protein</fullName>
    </submittedName>
</protein>
<dbReference type="AlphaFoldDB" id="A0A1Y5PGF6"/>
<dbReference type="EMBL" id="FLQS01000044">
    <property type="protein sequence ID" value="SBS77806.1"/>
    <property type="molecule type" value="Genomic_DNA"/>
</dbReference>
<gene>
    <name evidence="1" type="ORF">MHPYR_490019</name>
</gene>
<organism evidence="1">
    <name type="scientific">uncultured Mycobacterium sp</name>
    <dbReference type="NCBI Taxonomy" id="171292"/>
    <lineage>
        <taxon>Bacteria</taxon>
        <taxon>Bacillati</taxon>
        <taxon>Actinomycetota</taxon>
        <taxon>Actinomycetes</taxon>
        <taxon>Mycobacteriales</taxon>
        <taxon>Mycobacteriaceae</taxon>
        <taxon>Mycobacterium</taxon>
        <taxon>environmental samples</taxon>
    </lineage>
</organism>
<evidence type="ECO:0000313" key="1">
    <source>
        <dbReference type="EMBL" id="SBS77806.1"/>
    </source>
</evidence>
<proteinExistence type="predicted"/>
<reference evidence="1" key="1">
    <citation type="submission" date="2016-03" db="EMBL/GenBank/DDBJ databases">
        <authorList>
            <person name="Ploux O."/>
        </authorList>
    </citation>
    <scope>NUCLEOTIDE SEQUENCE</scope>
    <source>
        <strain evidence="1">UC10</strain>
    </source>
</reference>
<sequence>MIRGPGRVVRPPGGLVTRVGNVPGKVGAVRSAGGMSDVGTALDDVVPLVVLSPGSPMSVVDRRTVGYDVVVEPEVVFATWGASGTYVPGGTTLSGSEVLHLLDIVTTA</sequence>
<accession>A0A1Y5PGF6</accession>
<name>A0A1Y5PGF6_9MYCO</name>